<dbReference type="InterPro" id="IPR015797">
    <property type="entry name" value="NUDIX_hydrolase-like_dom_sf"/>
</dbReference>
<keyword evidence="4" id="KW-0378">Hydrolase</keyword>
<evidence type="ECO:0000313" key="9">
    <source>
        <dbReference type="Proteomes" id="UP000435357"/>
    </source>
</evidence>
<evidence type="ECO:0000256" key="6">
    <source>
        <dbReference type="ARBA" id="ARBA00023211"/>
    </source>
</evidence>
<comment type="cofactor">
    <cofactor evidence="1">
        <name>Mn(2+)</name>
        <dbReference type="ChEBI" id="CHEBI:29035"/>
    </cofactor>
</comment>
<dbReference type="Gene3D" id="3.90.79.10">
    <property type="entry name" value="Nucleoside Triphosphate Pyrophosphohydrolase"/>
    <property type="match status" value="1"/>
</dbReference>
<evidence type="ECO:0000259" key="7">
    <source>
        <dbReference type="PROSITE" id="PS51462"/>
    </source>
</evidence>
<comment type="cofactor">
    <cofactor evidence="2">
        <name>Mg(2+)</name>
        <dbReference type="ChEBI" id="CHEBI:18420"/>
    </cofactor>
</comment>
<dbReference type="CDD" id="cd03426">
    <property type="entry name" value="NUDIX_CoAse_Nudt7"/>
    <property type="match status" value="1"/>
</dbReference>
<dbReference type="PANTHER" id="PTHR12992">
    <property type="entry name" value="NUDIX HYDROLASE"/>
    <property type="match status" value="1"/>
</dbReference>
<dbReference type="Proteomes" id="UP000435357">
    <property type="component" value="Unassembled WGS sequence"/>
</dbReference>
<evidence type="ECO:0000256" key="3">
    <source>
        <dbReference type="ARBA" id="ARBA00022723"/>
    </source>
</evidence>
<sequence length="213" mass="24005">MDLSFQEFVSSISAKLSNPLPGEQSQLIMAPYNRSRKEEALAKDPSPRKSAVLVLFFHKWSEPHVLLMKRSSYNGTHSAQVSFPGGKVEKTDTDHFHTALREANEEVGVEHNSVEIIGELSELYIPPSRFLVNPVVGIYQNKPTWQLDPREVEEVIELPISLLLDDSCCKNGEVLASSINQKIKAPYFDVYGHRVWGATAMMLSELKYIINAY</sequence>
<evidence type="ECO:0000256" key="4">
    <source>
        <dbReference type="ARBA" id="ARBA00022801"/>
    </source>
</evidence>
<dbReference type="PANTHER" id="PTHR12992:SF11">
    <property type="entry name" value="MITOCHONDRIAL COENZYME A DIPHOSPHATASE NUDT8"/>
    <property type="match status" value="1"/>
</dbReference>
<dbReference type="OrthoDB" id="9802805at2"/>
<feature type="domain" description="Nudix hydrolase" evidence="7">
    <location>
        <begin position="47"/>
        <end position="182"/>
    </location>
</feature>
<evidence type="ECO:0000256" key="1">
    <source>
        <dbReference type="ARBA" id="ARBA00001936"/>
    </source>
</evidence>
<keyword evidence="6" id="KW-0464">Manganese</keyword>
<reference evidence="8 9" key="1">
    <citation type="submission" date="2019-09" db="EMBL/GenBank/DDBJ databases">
        <title>Genomes of Cryomorphaceae.</title>
        <authorList>
            <person name="Bowman J.P."/>
        </authorList>
    </citation>
    <scope>NUCLEOTIDE SEQUENCE [LARGE SCALE GENOMIC DNA]</scope>
    <source>
        <strain evidence="8 9">KCTC 52047</strain>
    </source>
</reference>
<dbReference type="InterPro" id="IPR045121">
    <property type="entry name" value="CoAse"/>
</dbReference>
<comment type="caution">
    <text evidence="8">The sequence shown here is derived from an EMBL/GenBank/DDBJ whole genome shotgun (WGS) entry which is preliminary data.</text>
</comment>
<accession>A0A6N6M896</accession>
<proteinExistence type="predicted"/>
<keyword evidence="9" id="KW-1185">Reference proteome</keyword>
<dbReference type="PROSITE" id="PS51462">
    <property type="entry name" value="NUDIX"/>
    <property type="match status" value="1"/>
</dbReference>
<gene>
    <name evidence="8" type="ORF">F3059_08460</name>
</gene>
<evidence type="ECO:0000256" key="5">
    <source>
        <dbReference type="ARBA" id="ARBA00022842"/>
    </source>
</evidence>
<name>A0A6N6M896_9FLAO</name>
<evidence type="ECO:0000256" key="2">
    <source>
        <dbReference type="ARBA" id="ARBA00001946"/>
    </source>
</evidence>
<organism evidence="8 9">
    <name type="scientific">Salibacter halophilus</name>
    <dbReference type="NCBI Taxonomy" id="1803916"/>
    <lineage>
        <taxon>Bacteria</taxon>
        <taxon>Pseudomonadati</taxon>
        <taxon>Bacteroidota</taxon>
        <taxon>Flavobacteriia</taxon>
        <taxon>Flavobacteriales</taxon>
        <taxon>Salibacteraceae</taxon>
        <taxon>Salibacter</taxon>
    </lineage>
</organism>
<keyword evidence="3" id="KW-0479">Metal-binding</keyword>
<dbReference type="RefSeq" id="WP_151168186.1">
    <property type="nucleotide sequence ID" value="NZ_WACR01000006.1"/>
</dbReference>
<dbReference type="AlphaFoldDB" id="A0A6N6M896"/>
<dbReference type="EMBL" id="WACR01000006">
    <property type="protein sequence ID" value="KAB1064057.1"/>
    <property type="molecule type" value="Genomic_DNA"/>
</dbReference>
<keyword evidence="5" id="KW-0460">Magnesium</keyword>
<dbReference type="GO" id="GO:0046872">
    <property type="term" value="F:metal ion binding"/>
    <property type="evidence" value="ECO:0007669"/>
    <property type="project" value="UniProtKB-KW"/>
</dbReference>
<dbReference type="InterPro" id="IPR000086">
    <property type="entry name" value="NUDIX_hydrolase_dom"/>
</dbReference>
<dbReference type="SUPFAM" id="SSF55811">
    <property type="entry name" value="Nudix"/>
    <property type="match status" value="1"/>
</dbReference>
<dbReference type="Pfam" id="PF00293">
    <property type="entry name" value="NUDIX"/>
    <property type="match status" value="1"/>
</dbReference>
<dbReference type="GO" id="GO:0010945">
    <property type="term" value="F:coenzyme A diphosphatase activity"/>
    <property type="evidence" value="ECO:0007669"/>
    <property type="project" value="InterPro"/>
</dbReference>
<protein>
    <submittedName>
        <fullName evidence="8">CoA pyrophosphatase</fullName>
    </submittedName>
</protein>
<evidence type="ECO:0000313" key="8">
    <source>
        <dbReference type="EMBL" id="KAB1064057.1"/>
    </source>
</evidence>